<name>A0A645CFQ4_9ZZZZ</name>
<gene>
    <name evidence="1" type="ORF">SDC9_122712</name>
</gene>
<reference evidence="1" key="1">
    <citation type="submission" date="2019-08" db="EMBL/GenBank/DDBJ databases">
        <authorList>
            <person name="Kucharzyk K."/>
            <person name="Murdoch R.W."/>
            <person name="Higgins S."/>
            <person name="Loffler F."/>
        </authorList>
    </citation>
    <scope>NUCLEOTIDE SEQUENCE</scope>
</reference>
<sequence>MKHHGIIAVVALLAVTAGGAELVIVKAEYGAHGRAAAETGFSPDGYDVAEKIRALLVRGEREIKVNGDVFGDPAPMVGKTLRAIVRYDNTPLEFRIAEGGLLDLRESTLSALAATAALAAYYQGPVKIIRAEYGAGGKTADVTERVKALLAGGNSRIKLTNGNFGDPAPRMVKKWKIDVEYQRRGLVLRGKEGVELDLSEKRISDLIALEAKGASAGGPVEIVHAEYGAQDKTVDVSGLVRGLLADGGRIKITNALFGDPLPRVRKSLRVVIRHNGEIRELRADEGSVLELTK</sequence>
<evidence type="ECO:0000313" key="1">
    <source>
        <dbReference type="EMBL" id="MPM75718.1"/>
    </source>
</evidence>
<proteinExistence type="predicted"/>
<protein>
    <submittedName>
        <fullName evidence="1">Uncharacterized protein</fullName>
    </submittedName>
</protein>
<accession>A0A645CFQ4</accession>
<dbReference type="EMBL" id="VSSQ01026813">
    <property type="protein sequence ID" value="MPM75718.1"/>
    <property type="molecule type" value="Genomic_DNA"/>
</dbReference>
<organism evidence="1">
    <name type="scientific">bioreactor metagenome</name>
    <dbReference type="NCBI Taxonomy" id="1076179"/>
    <lineage>
        <taxon>unclassified sequences</taxon>
        <taxon>metagenomes</taxon>
        <taxon>ecological metagenomes</taxon>
    </lineage>
</organism>
<dbReference type="AlphaFoldDB" id="A0A645CFQ4"/>
<comment type="caution">
    <text evidence="1">The sequence shown here is derived from an EMBL/GenBank/DDBJ whole genome shotgun (WGS) entry which is preliminary data.</text>
</comment>